<dbReference type="GO" id="GO:0005737">
    <property type="term" value="C:cytoplasm"/>
    <property type="evidence" value="ECO:0007669"/>
    <property type="project" value="TreeGrafter"/>
</dbReference>
<comment type="similarity">
    <text evidence="1">Belongs to the CDC123 family.</text>
</comment>
<dbReference type="EMBL" id="BT081132">
    <property type="protein sequence ID" value="ACO15556.1"/>
    <property type="molecule type" value="mRNA"/>
</dbReference>
<gene>
    <name evidence="3" type="primary">CD123</name>
</gene>
<accession>C1C2Q3</accession>
<dbReference type="PANTHER" id="PTHR15323">
    <property type="entry name" value="D123 PROTEIN"/>
    <property type="match status" value="1"/>
</dbReference>
<dbReference type="Pfam" id="PF07065">
    <property type="entry name" value="D123"/>
    <property type="match status" value="1"/>
</dbReference>
<feature type="region of interest" description="Disordered" evidence="2">
    <location>
        <begin position="56"/>
        <end position="81"/>
    </location>
</feature>
<protein>
    <submittedName>
        <fullName evidence="3">Cell division cycle protein 123 homolog</fullName>
    </submittedName>
</protein>
<dbReference type="InterPro" id="IPR009772">
    <property type="entry name" value="CDC123"/>
</dbReference>
<keyword evidence="3" id="KW-0131">Cell cycle</keyword>
<evidence type="ECO:0000256" key="1">
    <source>
        <dbReference type="ARBA" id="ARBA00011047"/>
    </source>
</evidence>
<dbReference type="GO" id="GO:0051301">
    <property type="term" value="P:cell division"/>
    <property type="evidence" value="ECO:0007669"/>
    <property type="project" value="UniProtKB-KW"/>
</dbReference>
<dbReference type="PANTHER" id="PTHR15323:SF6">
    <property type="entry name" value="CELL DIVISION CYCLE PROTEIN 123 HOMOLOG"/>
    <property type="match status" value="1"/>
</dbReference>
<evidence type="ECO:0000313" key="3">
    <source>
        <dbReference type="EMBL" id="ACO15556.1"/>
    </source>
</evidence>
<sequence>MLISEVQQCDITSWYEDFKRLTFPTSFVLLPEEVLRYLREDSTLILPKECDAEGYFDNNDNSDSECELEDEGSQEGERPSFPEFSQRLKDVLGEGIKKNGAFIKLNWSSPKDANWVLASGLKVSTLTDIYLLLKSSHFLHHDLSNPFKDCSESTIEEQKSTTESTGYVLAIRDWVSINPGHEFRCFVRGKTLVGVSQRDHTSFYNYILREEDVIRMNIKQFFHQYLQDKFPLNNYVF</sequence>
<evidence type="ECO:0000256" key="2">
    <source>
        <dbReference type="SAM" id="MobiDB-lite"/>
    </source>
</evidence>
<proteinExistence type="evidence at transcript level"/>
<reference evidence="3" key="1">
    <citation type="submission" date="2009-03" db="EMBL/GenBank/DDBJ databases">
        <title>Caligus clemensi ESTs and full-length cDNAs.</title>
        <authorList>
            <person name="Yasuike M."/>
            <person name="von Schalburg K."/>
            <person name="Cooper G."/>
            <person name="Leong J."/>
            <person name="Jones S.R.M."/>
            <person name="Koop B.F."/>
        </authorList>
    </citation>
    <scope>NUCLEOTIDE SEQUENCE</scope>
    <source>
        <tissue evidence="3">Whole</tissue>
    </source>
</reference>
<organism evidence="3">
    <name type="scientific">Caligus clemensi</name>
    <name type="common">Sea louse</name>
    <dbReference type="NCBI Taxonomy" id="344056"/>
    <lineage>
        <taxon>Eukaryota</taxon>
        <taxon>Metazoa</taxon>
        <taxon>Ecdysozoa</taxon>
        <taxon>Arthropoda</taxon>
        <taxon>Crustacea</taxon>
        <taxon>Multicrustacea</taxon>
        <taxon>Hexanauplia</taxon>
        <taxon>Copepoda</taxon>
        <taxon>Siphonostomatoida</taxon>
        <taxon>Caligidae</taxon>
        <taxon>Caligus</taxon>
    </lineage>
</organism>
<feature type="compositionally biased region" description="Acidic residues" evidence="2">
    <location>
        <begin position="60"/>
        <end position="74"/>
    </location>
</feature>
<name>C1C2Q3_CALCM</name>
<keyword evidence="3" id="KW-0132">Cell division</keyword>
<dbReference type="AlphaFoldDB" id="C1C2Q3"/>